<protein>
    <submittedName>
        <fullName evidence="1">Uncharacterized protein</fullName>
    </submittedName>
</protein>
<name>A0ABR8Y0Z2_9BACL</name>
<organism evidence="1 2">
    <name type="scientific">Solibacillus faecavium</name>
    <dbReference type="NCBI Taxonomy" id="2762221"/>
    <lineage>
        <taxon>Bacteria</taxon>
        <taxon>Bacillati</taxon>
        <taxon>Bacillota</taxon>
        <taxon>Bacilli</taxon>
        <taxon>Bacillales</taxon>
        <taxon>Caryophanaceae</taxon>
        <taxon>Solibacillus</taxon>
    </lineage>
</organism>
<dbReference type="InterPro" id="IPR054224">
    <property type="entry name" value="DUF6944"/>
</dbReference>
<keyword evidence="2" id="KW-1185">Reference proteome</keyword>
<proteinExistence type="predicted"/>
<evidence type="ECO:0000313" key="1">
    <source>
        <dbReference type="EMBL" id="MBD8037874.1"/>
    </source>
</evidence>
<sequence length="215" mass="22560">MMNHNKPNDRNNKKKQSISMDKWNNLMFHYKSGKQNISKNNSTNNNSNESNITAVAGNWIAAVGTIISAIGSTPSTIFSQQTLTDFNVIGNILQAGGSAIGVEAEEALLDVVGGQISAIGNLAVVAGILSENEQSGQLLEKQGTLLQVVGVGITINPEGELTLLQTIANTGNIIQFIGNVIQVFADPDTSEGEVLNAVGSWIQALGAVITALATD</sequence>
<evidence type="ECO:0000313" key="2">
    <source>
        <dbReference type="Proteomes" id="UP000619101"/>
    </source>
</evidence>
<gene>
    <name evidence="1" type="ORF">H9635_14075</name>
</gene>
<dbReference type="Proteomes" id="UP000619101">
    <property type="component" value="Unassembled WGS sequence"/>
</dbReference>
<dbReference type="EMBL" id="JACSPZ010000007">
    <property type="protein sequence ID" value="MBD8037874.1"/>
    <property type="molecule type" value="Genomic_DNA"/>
</dbReference>
<reference evidence="1 2" key="1">
    <citation type="submission" date="2020-08" db="EMBL/GenBank/DDBJ databases">
        <title>A Genomic Blueprint of the Chicken Gut Microbiome.</title>
        <authorList>
            <person name="Gilroy R."/>
            <person name="Ravi A."/>
            <person name="Getino M."/>
            <person name="Pursley I."/>
            <person name="Horton D.L."/>
            <person name="Alikhan N.-F."/>
            <person name="Baker D."/>
            <person name="Gharbi K."/>
            <person name="Hall N."/>
            <person name="Watson M."/>
            <person name="Adriaenssens E.M."/>
            <person name="Foster-Nyarko E."/>
            <person name="Jarju S."/>
            <person name="Secka A."/>
            <person name="Antonio M."/>
            <person name="Oren A."/>
            <person name="Chaudhuri R."/>
            <person name="La Ragione R.M."/>
            <person name="Hildebrand F."/>
            <person name="Pallen M.J."/>
        </authorList>
    </citation>
    <scope>NUCLEOTIDE SEQUENCE [LARGE SCALE GENOMIC DNA]</scope>
    <source>
        <strain evidence="1 2">A46</strain>
    </source>
</reference>
<comment type="caution">
    <text evidence="1">The sequence shown here is derived from an EMBL/GenBank/DDBJ whole genome shotgun (WGS) entry which is preliminary data.</text>
</comment>
<accession>A0ABR8Y0Z2</accession>
<dbReference type="Pfam" id="PF22116">
    <property type="entry name" value="DUF6944"/>
    <property type="match status" value="1"/>
</dbReference>